<dbReference type="EMBL" id="MN577570">
    <property type="protein sequence ID" value="QGT49642.1"/>
    <property type="molecule type" value="Genomic_DNA"/>
</dbReference>
<evidence type="ECO:0000256" key="5">
    <source>
        <dbReference type="HAMAP-Rule" id="MF_00374"/>
    </source>
</evidence>
<dbReference type="AlphaFoldDB" id="A0A650EJP8"/>
<dbReference type="GO" id="GO:0022625">
    <property type="term" value="C:cytosolic large ribosomal subunit"/>
    <property type="evidence" value="ECO:0007669"/>
    <property type="project" value="TreeGrafter"/>
</dbReference>
<dbReference type="NCBIfam" id="TIGR00012">
    <property type="entry name" value="L29"/>
    <property type="match status" value="1"/>
</dbReference>
<dbReference type="PROSITE" id="PS00579">
    <property type="entry name" value="RIBOSOMAL_L29"/>
    <property type="match status" value="1"/>
</dbReference>
<comment type="similarity">
    <text evidence="1 5">Belongs to the universal ribosomal protein uL29 family.</text>
</comment>
<proteinExistence type="inferred from homology"/>
<evidence type="ECO:0000256" key="3">
    <source>
        <dbReference type="ARBA" id="ARBA00023274"/>
    </source>
</evidence>
<sequence length="65" mass="7437">MKLSEMREKTADELQNAIVDWKKQLLEARLQLSTHKLENTASISKTKKLIAQAKTIITEKEVQNA</sequence>
<dbReference type="SUPFAM" id="SSF46561">
    <property type="entry name" value="Ribosomal protein L29 (L29p)"/>
    <property type="match status" value="1"/>
</dbReference>
<name>A0A650EJP8_9BACT</name>
<dbReference type="Pfam" id="PF00831">
    <property type="entry name" value="Ribosomal_L29"/>
    <property type="match status" value="1"/>
</dbReference>
<gene>
    <name evidence="5" type="primary">rpmC</name>
    <name evidence="6" type="ORF">Melaina855_0290</name>
</gene>
<evidence type="ECO:0000256" key="1">
    <source>
        <dbReference type="ARBA" id="ARBA00009254"/>
    </source>
</evidence>
<keyword evidence="3 5" id="KW-0687">Ribonucleoprotein</keyword>
<dbReference type="GO" id="GO:0003735">
    <property type="term" value="F:structural constituent of ribosome"/>
    <property type="evidence" value="ECO:0007669"/>
    <property type="project" value="InterPro"/>
</dbReference>
<dbReference type="InterPro" id="IPR036049">
    <property type="entry name" value="Ribosomal_uL29_sf"/>
</dbReference>
<organism evidence="6">
    <name type="scientific">uncultured Candidatus Melainabacteria bacterium</name>
    <dbReference type="NCBI Taxonomy" id="2682970"/>
    <lineage>
        <taxon>Bacteria</taxon>
        <taxon>Bacillati</taxon>
        <taxon>Candidatus Melainabacteria</taxon>
        <taxon>environmental samples</taxon>
    </lineage>
</organism>
<protein>
    <recommendedName>
        <fullName evidence="4 5">Large ribosomal subunit protein uL29</fullName>
    </recommendedName>
</protein>
<keyword evidence="2 5" id="KW-0689">Ribosomal protein</keyword>
<dbReference type="PANTHER" id="PTHR10916">
    <property type="entry name" value="60S RIBOSOMAL PROTEIN L35/50S RIBOSOMAL PROTEIN L29"/>
    <property type="match status" value="1"/>
</dbReference>
<dbReference type="GO" id="GO:0006412">
    <property type="term" value="P:translation"/>
    <property type="evidence" value="ECO:0007669"/>
    <property type="project" value="UniProtKB-UniRule"/>
</dbReference>
<dbReference type="InterPro" id="IPR018254">
    <property type="entry name" value="Ribosomal_uL29_CS"/>
</dbReference>
<dbReference type="HAMAP" id="MF_00374">
    <property type="entry name" value="Ribosomal_uL29"/>
    <property type="match status" value="1"/>
</dbReference>
<dbReference type="InterPro" id="IPR001854">
    <property type="entry name" value="Ribosomal_uL29"/>
</dbReference>
<reference evidence="6" key="1">
    <citation type="journal article" date="2020" name="J. ISSAAS">
        <title>Lactobacilli and other gastrointestinal microbiota of Peromyscus leucopus, reservoir host for agents of Lyme disease and other zoonoses in North America.</title>
        <authorList>
            <person name="Milovic A."/>
            <person name="Bassam K."/>
            <person name="Shao H."/>
            <person name="Chatzistamou I."/>
            <person name="Tufts D.M."/>
            <person name="Diuk-Wasser M."/>
            <person name="Barbour A.G."/>
        </authorList>
    </citation>
    <scope>NUCLEOTIDE SEQUENCE</scope>
    <source>
        <strain evidence="6">LL20</strain>
    </source>
</reference>
<evidence type="ECO:0000256" key="4">
    <source>
        <dbReference type="ARBA" id="ARBA00035204"/>
    </source>
</evidence>
<evidence type="ECO:0000313" key="6">
    <source>
        <dbReference type="EMBL" id="QGT49642.1"/>
    </source>
</evidence>
<dbReference type="PANTHER" id="PTHR10916:SF0">
    <property type="entry name" value="LARGE RIBOSOMAL SUBUNIT PROTEIN UL29C"/>
    <property type="match status" value="1"/>
</dbReference>
<dbReference type="Gene3D" id="1.10.287.310">
    <property type="match status" value="1"/>
</dbReference>
<dbReference type="InterPro" id="IPR050063">
    <property type="entry name" value="Ribosomal_protein_uL29"/>
</dbReference>
<accession>A0A650EJP8</accession>
<evidence type="ECO:0000256" key="2">
    <source>
        <dbReference type="ARBA" id="ARBA00022980"/>
    </source>
</evidence>
<dbReference type="CDD" id="cd00427">
    <property type="entry name" value="Ribosomal_L29_HIP"/>
    <property type="match status" value="1"/>
</dbReference>